<name>A0ABY8MJM6_9SPIO</name>
<keyword evidence="1" id="KW-0472">Membrane</keyword>
<dbReference type="InterPro" id="IPR036514">
    <property type="entry name" value="SGNH_hydro_sf"/>
</dbReference>
<protein>
    <submittedName>
        <fullName evidence="2">DUF459 domain-containing protein</fullName>
    </submittedName>
</protein>
<dbReference type="Gene3D" id="3.40.50.1110">
    <property type="entry name" value="SGNH hydrolase"/>
    <property type="match status" value="1"/>
</dbReference>
<gene>
    <name evidence="2" type="ORF">P0082_04755</name>
</gene>
<dbReference type="SUPFAM" id="SSF52266">
    <property type="entry name" value="SGNH hydrolase"/>
    <property type="match status" value="1"/>
</dbReference>
<keyword evidence="3" id="KW-1185">Reference proteome</keyword>
<reference evidence="2 3" key="1">
    <citation type="submission" date="2023-04" db="EMBL/GenBank/DDBJ databases">
        <title>Spirochaete genome identified in red abalone sample constitutes a novel genus.</title>
        <authorList>
            <person name="Sharma S.P."/>
            <person name="Purcell C.M."/>
            <person name="Hyde J.R."/>
            <person name="Severin A.J."/>
        </authorList>
    </citation>
    <scope>NUCLEOTIDE SEQUENCE [LARGE SCALE GENOMIC DNA]</scope>
    <source>
        <strain evidence="2 3">SP-2023</strain>
    </source>
</reference>
<dbReference type="InterPro" id="IPR007407">
    <property type="entry name" value="DUF459"/>
</dbReference>
<accession>A0ABY8MJM6</accession>
<evidence type="ECO:0000313" key="2">
    <source>
        <dbReference type="EMBL" id="WGK70174.1"/>
    </source>
</evidence>
<dbReference type="EMBL" id="CP123443">
    <property type="protein sequence ID" value="WGK70174.1"/>
    <property type="molecule type" value="Genomic_DNA"/>
</dbReference>
<proteinExistence type="predicted"/>
<keyword evidence="1" id="KW-0812">Transmembrane</keyword>
<keyword evidence="1" id="KW-1133">Transmembrane helix</keyword>
<evidence type="ECO:0000256" key="1">
    <source>
        <dbReference type="SAM" id="Phobius"/>
    </source>
</evidence>
<dbReference type="Pfam" id="PF04311">
    <property type="entry name" value="DUF459"/>
    <property type="match status" value="1"/>
</dbReference>
<feature type="transmembrane region" description="Helical" evidence="1">
    <location>
        <begin position="20"/>
        <end position="40"/>
    </location>
</feature>
<organism evidence="2 3">
    <name type="scientific">Candidatus Haliotispira prima</name>
    <dbReference type="NCBI Taxonomy" id="3034016"/>
    <lineage>
        <taxon>Bacteria</taxon>
        <taxon>Pseudomonadati</taxon>
        <taxon>Spirochaetota</taxon>
        <taxon>Spirochaetia</taxon>
        <taxon>Spirochaetales</taxon>
        <taxon>Spirochaetaceae</taxon>
        <taxon>Candidatus Haliotispira</taxon>
    </lineage>
</organism>
<dbReference type="Proteomes" id="UP001228690">
    <property type="component" value="Chromosome"/>
</dbReference>
<dbReference type="RefSeq" id="WP_326928381.1">
    <property type="nucleotide sequence ID" value="NZ_CP123443.1"/>
</dbReference>
<evidence type="ECO:0000313" key="3">
    <source>
        <dbReference type="Proteomes" id="UP001228690"/>
    </source>
</evidence>
<sequence length="332" mass="38355">MKPRWLDVLPVYGLRYHAAWLFVCYISFIFIVLLLSYGTVESWIYRNDSLSARQQDFAVSLLEPLRRLRLDGPFLRWRKDLRNVDWLWLKYRPGALPHPAKARYKDGSELLFYYSEQQPLRVLLVGDSLAESVRMSLSPLFSTISAVDLKSNGVVSSTLTNKHFIDWPWTLRDLLTQRHYDVVLVFIGANSCQAVRNDDGSVVGYGSAVWPEAYGDKIREFIRIIKGQGASAWWLMNPPMRKEGYRQCMDSIGQIQREVATGMADEIIETADIVSAEDGSYTQSKVIDGKLYSLRTKDGVHFTMEGSRLISEEILRRIYQQYKIYREQPDSE</sequence>